<dbReference type="EMBL" id="JAAABM010000002">
    <property type="protein sequence ID" value="KAF7679994.1"/>
    <property type="molecule type" value="Genomic_DNA"/>
</dbReference>
<feature type="transmembrane region" description="Helical" evidence="5">
    <location>
        <begin position="12"/>
        <end position="30"/>
    </location>
</feature>
<comment type="similarity">
    <text evidence="3">Belongs to the YAF9 family.</text>
</comment>
<keyword evidence="3" id="KW-0010">Activator</keyword>
<name>A0A8H7B9A1_9PLEO</name>
<dbReference type="GO" id="GO:0006281">
    <property type="term" value="P:DNA repair"/>
    <property type="evidence" value="ECO:0007669"/>
    <property type="project" value="UniProtKB-UniRule"/>
</dbReference>
<evidence type="ECO:0000256" key="2">
    <source>
        <dbReference type="PROSITE-ProRule" id="PRU00376"/>
    </source>
</evidence>
<evidence type="ECO:0000256" key="1">
    <source>
        <dbReference type="ARBA" id="ARBA00023242"/>
    </source>
</evidence>
<dbReference type="InterPro" id="IPR005033">
    <property type="entry name" value="YEATS"/>
</dbReference>
<keyword evidence="3" id="KW-0175">Coiled coil</keyword>
<comment type="subcellular location">
    <subcellularLocation>
        <location evidence="3">Nucleus</location>
    </subcellularLocation>
    <subcellularLocation>
        <location evidence="3">Cytoplasm</location>
    </subcellularLocation>
</comment>
<protein>
    <recommendedName>
        <fullName evidence="3">Protein AF-9 homolog</fullName>
    </recommendedName>
</protein>
<evidence type="ECO:0000256" key="4">
    <source>
        <dbReference type="SAM" id="MobiDB-lite"/>
    </source>
</evidence>
<dbReference type="PANTHER" id="PTHR23195">
    <property type="entry name" value="YEATS DOMAIN"/>
    <property type="match status" value="1"/>
</dbReference>
<dbReference type="Pfam" id="PF03366">
    <property type="entry name" value="YEATS"/>
    <property type="match status" value="1"/>
</dbReference>
<keyword evidence="3" id="KW-0234">DNA repair</keyword>
<evidence type="ECO:0000256" key="5">
    <source>
        <dbReference type="SAM" id="Phobius"/>
    </source>
</evidence>
<dbReference type="InterPro" id="IPR038704">
    <property type="entry name" value="YEAST_sf"/>
</dbReference>
<dbReference type="GO" id="GO:0005737">
    <property type="term" value="C:cytoplasm"/>
    <property type="evidence" value="ECO:0007669"/>
    <property type="project" value="UniProtKB-SubCell"/>
</dbReference>
<keyword evidence="5" id="KW-0472">Membrane</keyword>
<dbReference type="GO" id="GO:0006355">
    <property type="term" value="P:regulation of DNA-templated transcription"/>
    <property type="evidence" value="ECO:0007669"/>
    <property type="project" value="InterPro"/>
</dbReference>
<keyword evidence="5" id="KW-0812">Transmembrane</keyword>
<dbReference type="Proteomes" id="UP000596902">
    <property type="component" value="Unassembled WGS sequence"/>
</dbReference>
<organism evidence="7 8">
    <name type="scientific">Alternaria burnsii</name>
    <dbReference type="NCBI Taxonomy" id="1187904"/>
    <lineage>
        <taxon>Eukaryota</taxon>
        <taxon>Fungi</taxon>
        <taxon>Dikarya</taxon>
        <taxon>Ascomycota</taxon>
        <taxon>Pezizomycotina</taxon>
        <taxon>Dothideomycetes</taxon>
        <taxon>Pleosporomycetidae</taxon>
        <taxon>Pleosporales</taxon>
        <taxon>Pleosporineae</taxon>
        <taxon>Pleosporaceae</taxon>
        <taxon>Alternaria</taxon>
        <taxon>Alternaria sect. Alternaria</taxon>
    </lineage>
</organism>
<comment type="function">
    <text evidence="3">Component of the SWR1 complex which mediates the ATP-dependent exchange of histone H2A for an H2A variant leading to transcriptional regulation of selected genes by chromatin remodeling. Component of the NuA4 histone acetyltransferase complex which is involved in transcriptional activation of selected genes principally by acetylation of nucleosomal histones H4 and H2A. The NuA4 complex is also involved in DNA repair. Yaf9 may also be required for viability in conditions in which the structural integrity of the spindle is compromised.</text>
</comment>
<dbReference type="AlphaFoldDB" id="A0A8H7B9A1"/>
<keyword evidence="3" id="KW-0805">Transcription regulation</keyword>
<evidence type="ECO:0000256" key="3">
    <source>
        <dbReference type="RuleBase" id="RU367117"/>
    </source>
</evidence>
<evidence type="ECO:0000313" key="8">
    <source>
        <dbReference type="Proteomes" id="UP000596902"/>
    </source>
</evidence>
<keyword evidence="3" id="KW-0963">Cytoplasm</keyword>
<dbReference type="PROSITE" id="PS51037">
    <property type="entry name" value="YEATS"/>
    <property type="match status" value="1"/>
</dbReference>
<keyword evidence="8" id="KW-1185">Reference proteome</keyword>
<dbReference type="InterPro" id="IPR055129">
    <property type="entry name" value="YEATS_dom"/>
</dbReference>
<evidence type="ECO:0000313" key="7">
    <source>
        <dbReference type="EMBL" id="KAF7679994.1"/>
    </source>
</evidence>
<feature type="domain" description="YEATS" evidence="6">
    <location>
        <begin position="103"/>
        <end position="259"/>
    </location>
</feature>
<comment type="subunit">
    <text evidence="3">Component of the SWR1 chromatin-remodeling complex and of the NuA4 histone acetyltransferase complex.</text>
</comment>
<evidence type="ECO:0000259" key="6">
    <source>
        <dbReference type="PROSITE" id="PS51037"/>
    </source>
</evidence>
<feature type="region of interest" description="Disordered" evidence="4">
    <location>
        <begin position="271"/>
        <end position="314"/>
    </location>
</feature>
<keyword evidence="5" id="KW-1133">Transmembrane helix</keyword>
<feature type="region of interest" description="Disordered" evidence="4">
    <location>
        <begin position="348"/>
        <end position="371"/>
    </location>
</feature>
<proteinExistence type="inferred from homology"/>
<keyword evidence="3" id="KW-0227">DNA damage</keyword>
<dbReference type="GO" id="GO:0006325">
    <property type="term" value="P:chromatin organization"/>
    <property type="evidence" value="ECO:0007669"/>
    <property type="project" value="UniProtKB-KW"/>
</dbReference>
<keyword evidence="3" id="KW-0804">Transcription</keyword>
<keyword evidence="3" id="KW-0156">Chromatin regulator</keyword>
<gene>
    <name evidence="3" type="primary">YAF9</name>
    <name evidence="7" type="ORF">GT037_001645</name>
</gene>
<comment type="domain">
    <text evidence="3">The coiled-coil domain is required for assembly into the NuA4 complex.</text>
</comment>
<comment type="caution">
    <text evidence="7">The sequence shown here is derived from an EMBL/GenBank/DDBJ whole genome shotgun (WGS) entry which is preliminary data.</text>
</comment>
<sequence length="371" mass="42053">MQAIRNLFKNDLVLVGTNLTVVAGVATYLGSRVEKKLDRMEEEQEARMDEIEGTLRGHIGLIEDSLDRIEGKPNAGKQDKFITLRLLAIHSRDCAKMPAPASNKRNKRISRNLIIGSEAWQLPPVGHPDRPKGVPDDHTKRWTVYVRVPDGDPDIRAWLNKVSFKIFNTYENPLRMVEKPPFEVTETGWGGFNIDIRLHFQPISGEKAQYRQHFLQLEKYGDDKMQAEQERSGCVRSEFLEVVQFNEPTEALFDALTSEDQWNYLIPAGKGGSKKASLGANGRLRRGLPNGERSAQLPEKGGDEVPFSQEQEQALQDFLKQKMEDVEKQLDKEAKKKEEVEAKLKALRSELGHEAAQQAAQQASGDRSRRR</sequence>
<dbReference type="GO" id="GO:0000812">
    <property type="term" value="C:Swr1 complex"/>
    <property type="evidence" value="ECO:0007669"/>
    <property type="project" value="UniProtKB-UniRule"/>
</dbReference>
<accession>A0A8H7B9A1</accession>
<reference evidence="7" key="2">
    <citation type="submission" date="2020-08" db="EMBL/GenBank/DDBJ databases">
        <title>Draft Genome Sequence of Cumin Blight Pathogen Alternaria burnsii.</title>
        <authorList>
            <person name="Feng Z."/>
        </authorList>
    </citation>
    <scope>NUCLEOTIDE SEQUENCE</scope>
    <source>
        <strain evidence="7">CBS107.38</strain>
    </source>
</reference>
<dbReference type="Gene3D" id="2.60.40.1970">
    <property type="entry name" value="YEATS domain"/>
    <property type="match status" value="1"/>
</dbReference>
<keyword evidence="1 2" id="KW-0539">Nucleus</keyword>
<reference evidence="7" key="1">
    <citation type="submission" date="2020-01" db="EMBL/GenBank/DDBJ databases">
        <authorList>
            <person name="Feng Z.H.Z."/>
        </authorList>
    </citation>
    <scope>NUCLEOTIDE SEQUENCE</scope>
    <source>
        <strain evidence="7">CBS107.38</strain>
    </source>
</reference>